<gene>
    <name evidence="2" type="ORF">HG66A1_25500</name>
</gene>
<proteinExistence type="predicted"/>
<keyword evidence="3" id="KW-1185">Reference proteome</keyword>
<dbReference type="EMBL" id="CP036266">
    <property type="protein sequence ID" value="QDT20761.1"/>
    <property type="molecule type" value="Genomic_DNA"/>
</dbReference>
<organism evidence="2 3">
    <name type="scientific">Gimesia chilikensis</name>
    <dbReference type="NCBI Taxonomy" id="2605989"/>
    <lineage>
        <taxon>Bacteria</taxon>
        <taxon>Pseudomonadati</taxon>
        <taxon>Planctomycetota</taxon>
        <taxon>Planctomycetia</taxon>
        <taxon>Planctomycetales</taxon>
        <taxon>Planctomycetaceae</taxon>
        <taxon>Gimesia</taxon>
    </lineage>
</organism>
<protein>
    <submittedName>
        <fullName evidence="2">Uncharacterized protein</fullName>
    </submittedName>
</protein>
<dbReference type="AlphaFoldDB" id="A0A517PN11"/>
<dbReference type="Proteomes" id="UP000320421">
    <property type="component" value="Chromosome"/>
</dbReference>
<dbReference type="RefSeq" id="WP_187782273.1">
    <property type="nucleotide sequence ID" value="NZ_CP036266.1"/>
</dbReference>
<name>A0A517PN11_9PLAN</name>
<evidence type="ECO:0000256" key="1">
    <source>
        <dbReference type="SAM" id="MobiDB-lite"/>
    </source>
</evidence>
<evidence type="ECO:0000313" key="3">
    <source>
        <dbReference type="Proteomes" id="UP000320421"/>
    </source>
</evidence>
<accession>A0A517PN11</accession>
<reference evidence="2 3" key="1">
    <citation type="submission" date="2019-02" db="EMBL/GenBank/DDBJ databases">
        <title>Deep-cultivation of Planctomycetes and their phenomic and genomic characterization uncovers novel biology.</title>
        <authorList>
            <person name="Wiegand S."/>
            <person name="Jogler M."/>
            <person name="Boedeker C."/>
            <person name="Pinto D."/>
            <person name="Vollmers J."/>
            <person name="Rivas-Marin E."/>
            <person name="Kohn T."/>
            <person name="Peeters S.H."/>
            <person name="Heuer A."/>
            <person name="Rast P."/>
            <person name="Oberbeckmann S."/>
            <person name="Bunk B."/>
            <person name="Jeske O."/>
            <person name="Meyerdierks A."/>
            <person name="Storesund J.E."/>
            <person name="Kallscheuer N."/>
            <person name="Luecker S."/>
            <person name="Lage O.M."/>
            <person name="Pohl T."/>
            <person name="Merkel B.J."/>
            <person name="Hornburger P."/>
            <person name="Mueller R.-W."/>
            <person name="Bruemmer F."/>
            <person name="Labrenz M."/>
            <person name="Spormann A.M."/>
            <person name="Op den Camp H."/>
            <person name="Overmann J."/>
            <person name="Amann R."/>
            <person name="Jetten M.S.M."/>
            <person name="Mascher T."/>
            <person name="Medema M.H."/>
            <person name="Devos D.P."/>
            <person name="Kaster A.-K."/>
            <person name="Ovreas L."/>
            <person name="Rohde M."/>
            <person name="Galperin M.Y."/>
            <person name="Jogler C."/>
        </authorList>
    </citation>
    <scope>NUCLEOTIDE SEQUENCE [LARGE SCALE GENOMIC DNA]</scope>
    <source>
        <strain evidence="2 3">HG66A1</strain>
    </source>
</reference>
<feature type="region of interest" description="Disordered" evidence="1">
    <location>
        <begin position="1"/>
        <end position="20"/>
    </location>
</feature>
<sequence>MSNAELLIEPEEVTQETEKHCQRSREIEINLRSQEMLLVLNEVFDSIVPSSKS</sequence>
<evidence type="ECO:0000313" key="2">
    <source>
        <dbReference type="EMBL" id="QDT20761.1"/>
    </source>
</evidence>